<evidence type="ECO:0000256" key="7">
    <source>
        <dbReference type="ARBA" id="ARBA00042722"/>
    </source>
</evidence>
<feature type="binding site" evidence="12">
    <location>
        <position position="287"/>
    </location>
    <ligand>
        <name>Mg(2+)</name>
        <dbReference type="ChEBI" id="CHEBI:18420"/>
        <label>1</label>
    </ligand>
</feature>
<evidence type="ECO:0000256" key="1">
    <source>
        <dbReference type="ARBA" id="ARBA00010702"/>
    </source>
</evidence>
<dbReference type="SUPFAM" id="SSF101478">
    <property type="entry name" value="ADP-ribosylglycohydrolase"/>
    <property type="match status" value="1"/>
</dbReference>
<feature type="binding site" evidence="12">
    <location>
        <position position="69"/>
    </location>
    <ligand>
        <name>Mg(2+)</name>
        <dbReference type="ChEBI" id="CHEBI:18420"/>
        <label>1</label>
    </ligand>
</feature>
<comment type="cofactor">
    <cofactor evidence="12">
        <name>Mg(2+)</name>
        <dbReference type="ChEBI" id="CHEBI:18420"/>
    </cofactor>
    <text evidence="12">Binds 2 magnesium ions per subunit.</text>
</comment>
<dbReference type="Pfam" id="PF03747">
    <property type="entry name" value="ADP_ribosyl_GH"/>
    <property type="match status" value="1"/>
</dbReference>
<reference evidence="14 15" key="1">
    <citation type="submission" date="2020-05" db="EMBL/GenBank/DDBJ databases">
        <title>Identification and distribution of gene clusters putatively required for synthesis of sphingolipid metabolism inhibitors in phylogenetically diverse species of the filamentous fungus Fusarium.</title>
        <authorList>
            <person name="Kim H.-S."/>
            <person name="Busman M."/>
            <person name="Brown D.W."/>
            <person name="Divon H."/>
            <person name="Uhlig S."/>
            <person name="Proctor R.H."/>
        </authorList>
    </citation>
    <scope>NUCLEOTIDE SEQUENCE [LARGE SCALE GENOMIC DNA]</scope>
    <source>
        <strain evidence="14 15">NRRL 53147</strain>
    </source>
</reference>
<evidence type="ECO:0000256" key="13">
    <source>
        <dbReference type="SAM" id="MobiDB-lite"/>
    </source>
</evidence>
<comment type="caution">
    <text evidence="14">The sequence shown here is derived from an EMBL/GenBank/DDBJ whole genome shotgun (WGS) entry which is preliminary data.</text>
</comment>
<feature type="binding site" evidence="12">
    <location>
        <position position="67"/>
    </location>
    <ligand>
        <name>Mg(2+)</name>
        <dbReference type="ChEBI" id="CHEBI:18420"/>
        <label>1</label>
    </ligand>
</feature>
<keyword evidence="12" id="KW-0460">Magnesium</keyword>
<accession>A0A8H5JPZ2</accession>
<comment type="catalytic activity">
    <reaction evidence="11">
        <text>alpha-NAD(+) + H2O = ADP-D-ribose + nicotinamide + H(+)</text>
        <dbReference type="Rhea" id="RHEA:68792"/>
        <dbReference type="ChEBI" id="CHEBI:15377"/>
        <dbReference type="ChEBI" id="CHEBI:15378"/>
        <dbReference type="ChEBI" id="CHEBI:17154"/>
        <dbReference type="ChEBI" id="CHEBI:57967"/>
        <dbReference type="ChEBI" id="CHEBI:77017"/>
    </reaction>
</comment>
<feature type="binding site" evidence="12">
    <location>
        <position position="285"/>
    </location>
    <ligand>
        <name>Mg(2+)</name>
        <dbReference type="ChEBI" id="CHEBI:18420"/>
        <label>1</label>
    </ligand>
</feature>
<keyword evidence="15" id="KW-1185">Reference proteome</keyword>
<evidence type="ECO:0000256" key="8">
    <source>
        <dbReference type="ARBA" id="ARBA00042850"/>
    </source>
</evidence>
<dbReference type="InterPro" id="IPR005502">
    <property type="entry name" value="Ribosyl_crysJ1"/>
</dbReference>
<evidence type="ECO:0000256" key="10">
    <source>
        <dbReference type="ARBA" id="ARBA00043193"/>
    </source>
</evidence>
<evidence type="ECO:0000313" key="14">
    <source>
        <dbReference type="EMBL" id="KAF5559303.1"/>
    </source>
</evidence>
<dbReference type="PANTHER" id="PTHR16222:SF24">
    <property type="entry name" value="ADP-RIBOSYLHYDROLASE ARH3"/>
    <property type="match status" value="1"/>
</dbReference>
<feature type="binding site" evidence="12">
    <location>
        <position position="68"/>
    </location>
    <ligand>
        <name>Mg(2+)</name>
        <dbReference type="ChEBI" id="CHEBI:18420"/>
        <label>1</label>
    </ligand>
</feature>
<dbReference type="EC" id="3.2.1.143" evidence="2"/>
<evidence type="ECO:0000256" key="11">
    <source>
        <dbReference type="ARBA" id="ARBA00049015"/>
    </source>
</evidence>
<name>A0A8H5JPZ2_9HYPO</name>
<feature type="region of interest" description="Disordered" evidence="13">
    <location>
        <begin position="108"/>
        <end position="145"/>
    </location>
</feature>
<comment type="similarity">
    <text evidence="1">Belongs to the ADP-ribosylglycohydrolase family.</text>
</comment>
<proteinExistence type="inferred from homology"/>
<dbReference type="EMBL" id="JAAOAM010000002">
    <property type="protein sequence ID" value="KAF5559303.1"/>
    <property type="molecule type" value="Genomic_DNA"/>
</dbReference>
<evidence type="ECO:0000256" key="4">
    <source>
        <dbReference type="ARBA" id="ARBA00041057"/>
    </source>
</evidence>
<protein>
    <recommendedName>
        <fullName evidence="4">ADP-ribosylhydrolase ARH3</fullName>
        <ecNumber evidence="2">3.2.1.143</ecNumber>
    </recommendedName>
    <alternativeName>
        <fullName evidence="5">ADP-ribose glycohydrolase ARH3</fullName>
    </alternativeName>
    <alternativeName>
        <fullName evidence="6">ADP-ribosylhydrolase 3</fullName>
    </alternativeName>
    <alternativeName>
        <fullName evidence="9">O-acetyl-ADP-ribose deacetylase ARH3</fullName>
    </alternativeName>
    <alternativeName>
        <fullName evidence="10">Poly(ADP-ribose) glycohydrolase ARH3</fullName>
    </alternativeName>
    <alternativeName>
        <fullName evidence="8">[Protein ADP-ribosylarginine] hydrolase-like protein 2</fullName>
    </alternativeName>
    <alternativeName>
        <fullName evidence="7">[Protein ADP-ribosylserine] hydrolase</fullName>
    </alternativeName>
</protein>
<dbReference type="InterPro" id="IPR036705">
    <property type="entry name" value="Ribosyl_crysJ1_sf"/>
</dbReference>
<evidence type="ECO:0000256" key="6">
    <source>
        <dbReference type="ARBA" id="ARBA00042471"/>
    </source>
</evidence>
<evidence type="ECO:0000256" key="9">
    <source>
        <dbReference type="ARBA" id="ARBA00043187"/>
    </source>
</evidence>
<evidence type="ECO:0000256" key="2">
    <source>
        <dbReference type="ARBA" id="ARBA00012255"/>
    </source>
</evidence>
<gene>
    <name evidence="14" type="ORF">FMEXI_48</name>
</gene>
<dbReference type="InterPro" id="IPR050792">
    <property type="entry name" value="ADP-ribosylglycohydrolase"/>
</dbReference>
<keyword evidence="12" id="KW-0479">Metal-binding</keyword>
<evidence type="ECO:0000256" key="3">
    <source>
        <dbReference type="ARBA" id="ARBA00022801"/>
    </source>
</evidence>
<evidence type="ECO:0000256" key="12">
    <source>
        <dbReference type="PIRSR" id="PIRSR605502-1"/>
    </source>
</evidence>
<evidence type="ECO:0000313" key="15">
    <source>
        <dbReference type="Proteomes" id="UP000522262"/>
    </source>
</evidence>
<feature type="binding site" evidence="12">
    <location>
        <position position="288"/>
    </location>
    <ligand>
        <name>Mg(2+)</name>
        <dbReference type="ChEBI" id="CHEBI:18420"/>
        <label>1</label>
    </ligand>
</feature>
<sequence>MPSPQNDSELSPRESRVIGALLGVHAGDSLGATLEFKPHTDIAREYPLGLRDIVGGGPFRWSQGHATDDTDMTRGVLLAYHDYKDGDDIAQLAGDYFISWLHGDWPDRRPGSRPEDIGGATATGLRRYKQTQDPDRAGAGQGSAGNGSLMRCIPTGLFQRDPQKLVEESIRISKITHDDKRCTVACAAYNTIVSKLIDQVDPQDAIEAGLNVAETLEGGSGPVYKAIELGKSLNIAKMASTGPAPELGGRCSGYVLESLSLAIAAVLDTRSLEDIVVDVVRIGWDTDTNGAIAGGILGARDGAGAIPPHWKSVLQFGHLTKYVMRRKWGTGHLITLNLSEDELLSWCNEYFVNRRVATEVLAIHRQLLGHVQLNSLANSVPLSMSETDEKFSENTRKSLLAGFFAETAIFDSPNDKYKTLVTAVEPDWRIEYSFFDDDRLPKRFGGELKNATVKRALKEARSKIQQSSQRDQRLPPRWSAHWNLTVSPKERPFGPHD</sequence>
<dbReference type="Proteomes" id="UP000522262">
    <property type="component" value="Unassembled WGS sequence"/>
</dbReference>
<dbReference type="GO" id="GO:0004649">
    <property type="term" value="F:poly(ADP-ribose) glycohydrolase activity"/>
    <property type="evidence" value="ECO:0007669"/>
    <property type="project" value="UniProtKB-EC"/>
</dbReference>
<evidence type="ECO:0000256" key="5">
    <source>
        <dbReference type="ARBA" id="ARBA00042398"/>
    </source>
</evidence>
<organism evidence="14 15">
    <name type="scientific">Fusarium mexicanum</name>
    <dbReference type="NCBI Taxonomy" id="751941"/>
    <lineage>
        <taxon>Eukaryota</taxon>
        <taxon>Fungi</taxon>
        <taxon>Dikarya</taxon>
        <taxon>Ascomycota</taxon>
        <taxon>Pezizomycotina</taxon>
        <taxon>Sordariomycetes</taxon>
        <taxon>Hypocreomycetidae</taxon>
        <taxon>Hypocreales</taxon>
        <taxon>Nectriaceae</taxon>
        <taxon>Fusarium</taxon>
        <taxon>Fusarium fujikuroi species complex</taxon>
    </lineage>
</organism>
<dbReference type="PANTHER" id="PTHR16222">
    <property type="entry name" value="ADP-RIBOSYLGLYCOHYDROLASE"/>
    <property type="match status" value="1"/>
</dbReference>
<keyword evidence="3 14" id="KW-0378">Hydrolase</keyword>
<dbReference type="GO" id="GO:0046872">
    <property type="term" value="F:metal ion binding"/>
    <property type="evidence" value="ECO:0007669"/>
    <property type="project" value="UniProtKB-KW"/>
</dbReference>
<dbReference type="AlphaFoldDB" id="A0A8H5JPZ2"/>
<dbReference type="Gene3D" id="1.10.4080.10">
    <property type="entry name" value="ADP-ribosylation/Crystallin J1"/>
    <property type="match status" value="1"/>
</dbReference>